<dbReference type="InterPro" id="IPR043128">
    <property type="entry name" value="Rev_trsase/Diguanyl_cyclase"/>
</dbReference>
<evidence type="ECO:0000256" key="1">
    <source>
        <dbReference type="SAM" id="Phobius"/>
    </source>
</evidence>
<evidence type="ECO:0000313" key="4">
    <source>
        <dbReference type="Proteomes" id="UP000634139"/>
    </source>
</evidence>
<dbReference type="SMART" id="SM01080">
    <property type="entry name" value="CHASE2"/>
    <property type="match status" value="1"/>
</dbReference>
<keyword evidence="1" id="KW-0812">Transmembrane</keyword>
<name>A0A918VIH0_9SPHN</name>
<sequence>MLCLAMLLIGPSDPLDRRLSDRLLVRQALPAEPALLVVEINAADMRAYGGPPISRALLARMLDRLAEGGARRVLVDLILTEPLDAGVDRQLSAAMRRLGPKRLALVSGVHPGERPYAAFMRSTALVDGRLTPDPDSWHRRIGYADANWGANPAIWLATGRADPAPVALDLRISARAVERRSAGQLLASRDSLDGRIVVISASPQIAPSRVMLPLNQAASRGTVLALAAQGVLQGYPAMQERGAIMNGVLLVMSVALGFAAALSARSGRMLVLLLLAGGAVLFSLSLAVGRSYAVEVFPARILATFLVMANVTVIQRLRIVPMMASFLRGDVTPEEAWVWRSWDNSSHPALLLAADGRIKRFNPAAADLVARHGDHLAPLCAPRLGERAEELELTGPEGASSWFLLDWPDPRIAMVILRDNTAIQTAHDAMRRQLLTDELTGKANRRGFDHALDLAAGRGRAFAVFFIDMNGFKAVNDTYGHDAGDELLVIVASRLGALVGPEDVVARLGGDEFAVVVTSMDDAVRARELAQAMRRAIAEPCWLSSVAASVVVGAAVGHALAAADGTRSDPAALVRRADKAMYRDKLGSKLKAA</sequence>
<organism evidence="3 4">
    <name type="scientific">Novosphingobium arvoryzae</name>
    <dbReference type="NCBI Taxonomy" id="1256514"/>
    <lineage>
        <taxon>Bacteria</taxon>
        <taxon>Pseudomonadati</taxon>
        <taxon>Pseudomonadota</taxon>
        <taxon>Alphaproteobacteria</taxon>
        <taxon>Sphingomonadales</taxon>
        <taxon>Sphingomonadaceae</taxon>
        <taxon>Novosphingobium</taxon>
    </lineage>
</organism>
<dbReference type="InterPro" id="IPR052163">
    <property type="entry name" value="DGC-Regulatory_Protein"/>
</dbReference>
<gene>
    <name evidence="3" type="ORF">GCM10011617_19510</name>
</gene>
<protein>
    <recommendedName>
        <fullName evidence="2">GGDEF domain-containing protein</fullName>
    </recommendedName>
</protein>
<dbReference type="PROSITE" id="PS50887">
    <property type="entry name" value="GGDEF"/>
    <property type="match status" value="1"/>
</dbReference>
<keyword evidence="4" id="KW-1185">Reference proteome</keyword>
<dbReference type="PANTHER" id="PTHR46663">
    <property type="entry name" value="DIGUANYLATE CYCLASE DGCT-RELATED"/>
    <property type="match status" value="1"/>
</dbReference>
<dbReference type="InterPro" id="IPR029787">
    <property type="entry name" value="Nucleotide_cyclase"/>
</dbReference>
<dbReference type="CDD" id="cd01949">
    <property type="entry name" value="GGDEF"/>
    <property type="match status" value="1"/>
</dbReference>
<keyword evidence="1" id="KW-0472">Membrane</keyword>
<feature type="transmembrane region" description="Helical" evidence="1">
    <location>
        <begin position="269"/>
        <end position="289"/>
    </location>
</feature>
<feature type="transmembrane region" description="Helical" evidence="1">
    <location>
        <begin position="301"/>
        <end position="319"/>
    </location>
</feature>
<dbReference type="NCBIfam" id="TIGR00254">
    <property type="entry name" value="GGDEF"/>
    <property type="match status" value="1"/>
</dbReference>
<evidence type="ECO:0000259" key="2">
    <source>
        <dbReference type="PROSITE" id="PS50887"/>
    </source>
</evidence>
<dbReference type="EMBL" id="BMZD01000004">
    <property type="protein sequence ID" value="GGZ99182.1"/>
    <property type="molecule type" value="Genomic_DNA"/>
</dbReference>
<accession>A0A918VIH0</accession>
<reference evidence="3" key="2">
    <citation type="submission" date="2020-09" db="EMBL/GenBank/DDBJ databases">
        <authorList>
            <person name="Sun Q."/>
            <person name="Kim S."/>
        </authorList>
    </citation>
    <scope>NUCLEOTIDE SEQUENCE</scope>
    <source>
        <strain evidence="3">KCTC 32422</strain>
    </source>
</reference>
<proteinExistence type="predicted"/>
<dbReference type="Gene3D" id="3.30.70.270">
    <property type="match status" value="1"/>
</dbReference>
<dbReference type="InterPro" id="IPR007890">
    <property type="entry name" value="CHASE2"/>
</dbReference>
<keyword evidence="1" id="KW-1133">Transmembrane helix</keyword>
<reference evidence="3" key="1">
    <citation type="journal article" date="2014" name="Int. J. Syst. Evol. Microbiol.">
        <title>Complete genome sequence of Corynebacterium casei LMG S-19264T (=DSM 44701T), isolated from a smear-ripened cheese.</title>
        <authorList>
            <consortium name="US DOE Joint Genome Institute (JGI-PGF)"/>
            <person name="Walter F."/>
            <person name="Albersmeier A."/>
            <person name="Kalinowski J."/>
            <person name="Ruckert C."/>
        </authorList>
    </citation>
    <scope>NUCLEOTIDE SEQUENCE</scope>
    <source>
        <strain evidence="3">KCTC 32422</strain>
    </source>
</reference>
<dbReference type="InterPro" id="IPR000160">
    <property type="entry name" value="GGDEF_dom"/>
</dbReference>
<feature type="domain" description="GGDEF" evidence="2">
    <location>
        <begin position="460"/>
        <end position="593"/>
    </location>
</feature>
<dbReference type="AlphaFoldDB" id="A0A918VIH0"/>
<dbReference type="SUPFAM" id="SSF55073">
    <property type="entry name" value="Nucleotide cyclase"/>
    <property type="match status" value="1"/>
</dbReference>
<dbReference type="Pfam" id="PF00990">
    <property type="entry name" value="GGDEF"/>
    <property type="match status" value="1"/>
</dbReference>
<dbReference type="PANTHER" id="PTHR46663:SF4">
    <property type="entry name" value="DIGUANYLATE CYCLASE DGCT-RELATED"/>
    <property type="match status" value="1"/>
</dbReference>
<dbReference type="SMART" id="SM00267">
    <property type="entry name" value="GGDEF"/>
    <property type="match status" value="1"/>
</dbReference>
<comment type="caution">
    <text evidence="3">The sequence shown here is derived from an EMBL/GenBank/DDBJ whole genome shotgun (WGS) entry which is preliminary data.</text>
</comment>
<evidence type="ECO:0000313" key="3">
    <source>
        <dbReference type="EMBL" id="GGZ99182.1"/>
    </source>
</evidence>
<dbReference type="Proteomes" id="UP000634139">
    <property type="component" value="Unassembled WGS sequence"/>
</dbReference>
<feature type="transmembrane region" description="Helical" evidence="1">
    <location>
        <begin position="243"/>
        <end position="262"/>
    </location>
</feature>
<dbReference type="Pfam" id="PF05226">
    <property type="entry name" value="CHASE2"/>
    <property type="match status" value="1"/>
</dbReference>